<dbReference type="InterPro" id="IPR001564">
    <property type="entry name" value="Nucleoside_diP_kinase"/>
</dbReference>
<evidence type="ECO:0000256" key="7">
    <source>
        <dbReference type="ARBA" id="ARBA00022840"/>
    </source>
</evidence>
<dbReference type="GO" id="GO:0006241">
    <property type="term" value="P:CTP biosynthetic process"/>
    <property type="evidence" value="ECO:0007669"/>
    <property type="project" value="InterPro"/>
</dbReference>
<dbReference type="PROSITE" id="PS51374">
    <property type="entry name" value="NDPK_LIKE"/>
    <property type="match status" value="1"/>
</dbReference>
<protein>
    <recommendedName>
        <fullName evidence="11">Nucleoside diphosphate kinase-like domain-containing protein</fullName>
    </recommendedName>
</protein>
<dbReference type="VEuPathDB" id="AmoebaDB:NF0059070"/>
<evidence type="ECO:0000256" key="1">
    <source>
        <dbReference type="ARBA" id="ARBA00004138"/>
    </source>
</evidence>
<evidence type="ECO:0000256" key="8">
    <source>
        <dbReference type="ARBA" id="ARBA00023273"/>
    </source>
</evidence>
<comment type="subcellular location">
    <subcellularLocation>
        <location evidence="1">Cell projection</location>
        <location evidence="1">Cilium</location>
    </subcellularLocation>
</comment>
<keyword evidence="3" id="KW-0808">Transferase</keyword>
<evidence type="ECO:0000313" key="13">
    <source>
        <dbReference type="Proteomes" id="UP000444721"/>
    </source>
</evidence>
<comment type="similarity">
    <text evidence="2 9 10">Belongs to the NDK family.</text>
</comment>
<dbReference type="OMA" id="HNAISYW"/>
<reference evidence="12 13" key="1">
    <citation type="journal article" date="2019" name="Sci. Rep.">
        <title>Nanopore sequencing improves the draft genome of the human pathogenic amoeba Naegleria fowleri.</title>
        <authorList>
            <person name="Liechti N."/>
            <person name="Schurch N."/>
            <person name="Bruggmann R."/>
            <person name="Wittwer M."/>
        </authorList>
    </citation>
    <scope>NUCLEOTIDE SEQUENCE [LARGE SCALE GENOMIC DNA]</scope>
    <source>
        <strain evidence="12 13">ATCC 30894</strain>
    </source>
</reference>
<feature type="binding site" evidence="9">
    <location>
        <position position="123"/>
    </location>
    <ligand>
        <name>ATP</name>
        <dbReference type="ChEBI" id="CHEBI:30616"/>
    </ligand>
</feature>
<evidence type="ECO:0000259" key="11">
    <source>
        <dbReference type="SMART" id="SM00562"/>
    </source>
</evidence>
<dbReference type="PANTHER" id="PTHR46161">
    <property type="entry name" value="NUCLEOSIDE DIPHOSPHATE KINASE"/>
    <property type="match status" value="1"/>
</dbReference>
<dbReference type="VEuPathDB" id="AmoebaDB:FDP41_005117"/>
<dbReference type="OrthoDB" id="1729737at2759"/>
<dbReference type="SUPFAM" id="SSF54919">
    <property type="entry name" value="Nucleoside diphosphate kinase, NDK"/>
    <property type="match status" value="1"/>
</dbReference>
<dbReference type="SMART" id="SM00562">
    <property type="entry name" value="NDK"/>
    <property type="match status" value="1"/>
</dbReference>
<dbReference type="PRINTS" id="PR01243">
    <property type="entry name" value="NUCDPKINASE"/>
</dbReference>
<keyword evidence="7" id="KW-0067">ATP-binding</keyword>
<dbReference type="GO" id="GO:0006228">
    <property type="term" value="P:UTP biosynthetic process"/>
    <property type="evidence" value="ECO:0007669"/>
    <property type="project" value="InterPro"/>
</dbReference>
<dbReference type="GO" id="GO:0006183">
    <property type="term" value="P:GTP biosynthetic process"/>
    <property type="evidence" value="ECO:0007669"/>
    <property type="project" value="InterPro"/>
</dbReference>
<keyword evidence="4" id="KW-0547">Nucleotide-binding</keyword>
<feature type="binding site" evidence="9">
    <location>
        <position position="113"/>
    </location>
    <ligand>
        <name>ATP</name>
        <dbReference type="ChEBI" id="CHEBI:30616"/>
    </ligand>
</feature>
<dbReference type="Proteomes" id="UP000444721">
    <property type="component" value="Unassembled WGS sequence"/>
</dbReference>
<feature type="binding site" evidence="9">
    <location>
        <position position="99"/>
    </location>
    <ligand>
        <name>ATP</name>
        <dbReference type="ChEBI" id="CHEBI:30616"/>
    </ligand>
</feature>
<dbReference type="VEuPathDB" id="AmoebaDB:NfTy_051770"/>
<dbReference type="GeneID" id="68112335"/>
<dbReference type="InterPro" id="IPR007858">
    <property type="entry name" value="Dpy-30_motif"/>
</dbReference>
<dbReference type="Gene3D" id="3.30.70.141">
    <property type="entry name" value="Nucleoside diphosphate kinase-like domain"/>
    <property type="match status" value="1"/>
</dbReference>
<evidence type="ECO:0000256" key="10">
    <source>
        <dbReference type="RuleBase" id="RU004011"/>
    </source>
</evidence>
<dbReference type="GO" id="GO:0004550">
    <property type="term" value="F:nucleoside diphosphate kinase activity"/>
    <property type="evidence" value="ECO:0007669"/>
    <property type="project" value="InterPro"/>
</dbReference>
<keyword evidence="13" id="KW-1185">Reference proteome</keyword>
<evidence type="ECO:0000256" key="4">
    <source>
        <dbReference type="ARBA" id="ARBA00022741"/>
    </source>
</evidence>
<dbReference type="GO" id="GO:0016787">
    <property type="term" value="F:hydrolase activity"/>
    <property type="evidence" value="ECO:0007669"/>
    <property type="project" value="UniProtKB-KW"/>
</dbReference>
<feature type="binding site" evidence="9">
    <location>
        <position position="17"/>
    </location>
    <ligand>
        <name>ATP</name>
        <dbReference type="ChEBI" id="CHEBI:30616"/>
    </ligand>
</feature>
<proteinExistence type="inferred from homology"/>
<dbReference type="FunFam" id="3.30.70.141:FF:000010">
    <property type="entry name" value="Nucleoside diphosphate kinase 7"/>
    <property type="match status" value="1"/>
</dbReference>
<feature type="binding site" evidence="9">
    <location>
        <position position="93"/>
    </location>
    <ligand>
        <name>ATP</name>
        <dbReference type="ChEBI" id="CHEBI:30616"/>
    </ligand>
</feature>
<comment type="caution">
    <text evidence="12">The sequence shown here is derived from an EMBL/GenBank/DDBJ whole genome shotgun (WGS) entry which is preliminary data.</text>
</comment>
<evidence type="ECO:0000313" key="12">
    <source>
        <dbReference type="EMBL" id="KAF0975790.1"/>
    </source>
</evidence>
<keyword evidence="8" id="KW-0966">Cell projection</keyword>
<dbReference type="EMBL" id="VFQX01000043">
    <property type="protein sequence ID" value="KAF0975790.1"/>
    <property type="molecule type" value="Genomic_DNA"/>
</dbReference>
<keyword evidence="6" id="KW-0378">Hydrolase</keyword>
<evidence type="ECO:0000256" key="5">
    <source>
        <dbReference type="ARBA" id="ARBA00022777"/>
    </source>
</evidence>
<evidence type="ECO:0000256" key="3">
    <source>
        <dbReference type="ARBA" id="ARBA00022679"/>
    </source>
</evidence>
<name>A0A6A5BPD5_NAEFO</name>
<gene>
    <name evidence="12" type="ORF">FDP41_005117</name>
</gene>
<dbReference type="CDD" id="cd22983">
    <property type="entry name" value="DD_CrRSP23-like"/>
    <property type="match status" value="1"/>
</dbReference>
<accession>A0A6A5BPD5</accession>
<dbReference type="AlphaFoldDB" id="A0A6A5BPD5"/>
<keyword evidence="5" id="KW-0418">Kinase</keyword>
<dbReference type="Pfam" id="PF05186">
    <property type="entry name" value="Dpy-30"/>
    <property type="match status" value="1"/>
</dbReference>
<dbReference type="PANTHER" id="PTHR46161:SF3">
    <property type="entry name" value="NUCLEOSIDE DIPHOSPHATE KINASE DDB_G0292928-RELATED"/>
    <property type="match status" value="1"/>
</dbReference>
<evidence type="ECO:0000256" key="6">
    <source>
        <dbReference type="ARBA" id="ARBA00022801"/>
    </source>
</evidence>
<dbReference type="GO" id="GO:0005524">
    <property type="term" value="F:ATP binding"/>
    <property type="evidence" value="ECO:0007669"/>
    <property type="project" value="UniProtKB-KW"/>
</dbReference>
<dbReference type="InterPro" id="IPR034907">
    <property type="entry name" value="NDK-like_dom"/>
</dbReference>
<evidence type="ECO:0000256" key="9">
    <source>
        <dbReference type="PROSITE-ProRule" id="PRU00706"/>
    </source>
</evidence>
<dbReference type="Pfam" id="PF00334">
    <property type="entry name" value="NDK"/>
    <property type="match status" value="1"/>
</dbReference>
<dbReference type="Gene3D" id="1.20.890.10">
    <property type="entry name" value="cAMP-dependent protein kinase regulatory subunit, dimerization-anchoring domain"/>
    <property type="match status" value="1"/>
</dbReference>
<sequence length="206" mass="23911">MEFDARRQIQKTLALIKPEAVAKGYVEEIMERIIDEGFTILRWDKMHLSEEKVQMFYREHEGKEFFPTLVEYISSGPLIVLVLAKYNAIQAWRELIGPTDVELAKITKPRCLRALYGTNKTYNACHGSSDPESARREIKFFYPNINTDPILTNIEGNTYIQDHLQSYLIEGLTKLAKEKPKNPVEWLARWILDNNPNKPLVEAVEE</sequence>
<dbReference type="RefSeq" id="XP_044560503.1">
    <property type="nucleotide sequence ID" value="XM_044708607.1"/>
</dbReference>
<feature type="domain" description="Nucleoside diphosphate kinase-like" evidence="11">
    <location>
        <begin position="9"/>
        <end position="149"/>
    </location>
</feature>
<feature type="active site" description="Pros-phosphohistidine intermediate" evidence="9">
    <location>
        <position position="126"/>
    </location>
</feature>
<dbReference type="GO" id="GO:0005929">
    <property type="term" value="C:cilium"/>
    <property type="evidence" value="ECO:0007669"/>
    <property type="project" value="UniProtKB-SubCell"/>
</dbReference>
<dbReference type="InterPro" id="IPR036850">
    <property type="entry name" value="NDK-like_dom_sf"/>
</dbReference>
<evidence type="ECO:0000256" key="2">
    <source>
        <dbReference type="ARBA" id="ARBA00008142"/>
    </source>
</evidence>
<feature type="binding site" evidence="9">
    <location>
        <position position="65"/>
    </location>
    <ligand>
        <name>ATP</name>
        <dbReference type="ChEBI" id="CHEBI:30616"/>
    </ligand>
</feature>
<organism evidence="12 13">
    <name type="scientific">Naegleria fowleri</name>
    <name type="common">Brain eating amoeba</name>
    <dbReference type="NCBI Taxonomy" id="5763"/>
    <lineage>
        <taxon>Eukaryota</taxon>
        <taxon>Discoba</taxon>
        <taxon>Heterolobosea</taxon>
        <taxon>Tetramitia</taxon>
        <taxon>Eutetramitia</taxon>
        <taxon>Vahlkampfiidae</taxon>
        <taxon>Naegleria</taxon>
    </lineage>
</organism>